<feature type="domain" description="Histidine kinase/HSP90-like ATPase" evidence="2">
    <location>
        <begin position="214"/>
        <end position="320"/>
    </location>
</feature>
<keyword evidence="1" id="KW-0418">Kinase</keyword>
<dbReference type="NCBIfam" id="NF041045">
    <property type="entry name" value="RsbA_anti_sig"/>
    <property type="match status" value="1"/>
</dbReference>
<dbReference type="InterPro" id="IPR025847">
    <property type="entry name" value="MEDS_domain"/>
</dbReference>
<name>A0AAE3YIS1_9ACTN</name>
<keyword evidence="5" id="KW-1185">Reference proteome</keyword>
<keyword evidence="1" id="KW-0808">Transferase</keyword>
<accession>A0AAE3YIS1</accession>
<dbReference type="EMBL" id="JAVDYB010000001">
    <property type="protein sequence ID" value="MDR7274598.1"/>
    <property type="molecule type" value="Genomic_DNA"/>
</dbReference>
<dbReference type="InterPro" id="IPR036890">
    <property type="entry name" value="HATPase_C_sf"/>
</dbReference>
<evidence type="ECO:0000313" key="5">
    <source>
        <dbReference type="Proteomes" id="UP001183643"/>
    </source>
</evidence>
<dbReference type="PANTHER" id="PTHR35526">
    <property type="entry name" value="ANTI-SIGMA-F FACTOR RSBW-RELATED"/>
    <property type="match status" value="1"/>
</dbReference>
<dbReference type="RefSeq" id="WP_310364514.1">
    <property type="nucleotide sequence ID" value="NZ_JAVDYB010000001.1"/>
</dbReference>
<keyword evidence="1" id="KW-0723">Serine/threonine-protein kinase</keyword>
<evidence type="ECO:0000259" key="2">
    <source>
        <dbReference type="Pfam" id="PF13581"/>
    </source>
</evidence>
<dbReference type="InterPro" id="IPR050267">
    <property type="entry name" value="Anti-sigma-factor_SerPK"/>
</dbReference>
<dbReference type="GO" id="GO:0004674">
    <property type="term" value="F:protein serine/threonine kinase activity"/>
    <property type="evidence" value="ECO:0007669"/>
    <property type="project" value="UniProtKB-KW"/>
</dbReference>
<dbReference type="InterPro" id="IPR003594">
    <property type="entry name" value="HATPase_dom"/>
</dbReference>
<dbReference type="InterPro" id="IPR047718">
    <property type="entry name" value="RsbA-like_anti_sig"/>
</dbReference>
<protein>
    <submittedName>
        <fullName evidence="4">Anti-sigma regulatory factor (Ser/Thr protein kinase)</fullName>
    </submittedName>
</protein>
<dbReference type="AlphaFoldDB" id="A0AAE3YIS1"/>
<dbReference type="Gene3D" id="3.30.565.10">
    <property type="entry name" value="Histidine kinase-like ATPase, C-terminal domain"/>
    <property type="match status" value="1"/>
</dbReference>
<dbReference type="PANTHER" id="PTHR35526:SF3">
    <property type="entry name" value="ANTI-SIGMA-F FACTOR RSBW"/>
    <property type="match status" value="1"/>
</dbReference>
<dbReference type="CDD" id="cd16936">
    <property type="entry name" value="HATPase_RsbW-like"/>
    <property type="match status" value="1"/>
</dbReference>
<sequence>MDIPARLPSPARTGAAAGHRGYFHEAAFYSGPDELLAIVMPFLLDGVAAGEPTLVVFGEAHASLVRDALPADVKVDFVQAGARYTRPASTIREFRALFAGHVEAGATQIRVAGELPPATFGPGWEWWARYESAINHAYDEFPVWGMCAYDRLRTPAHVLDDVARTHPRTAAPGGTHLPHACYVPPEVFLPGIRLRPTGPMPPPHVELHAPSPSEARRMVSAVDGGRLAPDRLDDLAVAVSETVTNAHRHGTPPIRLRMWALPDRTVISVTDGGRGPTDPFAGLLPTGDGARGGLGLWVTHQCCDAVTERHGPDGYTVTVTMTV</sequence>
<evidence type="ECO:0000259" key="3">
    <source>
        <dbReference type="Pfam" id="PF14417"/>
    </source>
</evidence>
<dbReference type="SUPFAM" id="SSF55874">
    <property type="entry name" value="ATPase domain of HSP90 chaperone/DNA topoisomerase II/histidine kinase"/>
    <property type="match status" value="1"/>
</dbReference>
<gene>
    <name evidence="4" type="ORF">J2S41_001376</name>
</gene>
<feature type="domain" description="MEDS" evidence="3">
    <location>
        <begin position="24"/>
        <end position="167"/>
    </location>
</feature>
<evidence type="ECO:0000256" key="1">
    <source>
        <dbReference type="ARBA" id="ARBA00022527"/>
    </source>
</evidence>
<evidence type="ECO:0000313" key="4">
    <source>
        <dbReference type="EMBL" id="MDR7274598.1"/>
    </source>
</evidence>
<proteinExistence type="predicted"/>
<dbReference type="Pfam" id="PF14417">
    <property type="entry name" value="MEDS"/>
    <property type="match status" value="1"/>
</dbReference>
<reference evidence="4" key="1">
    <citation type="submission" date="2023-07" db="EMBL/GenBank/DDBJ databases">
        <title>Sequencing the genomes of 1000 actinobacteria strains.</title>
        <authorList>
            <person name="Klenk H.-P."/>
        </authorList>
    </citation>
    <scope>NUCLEOTIDE SEQUENCE</scope>
    <source>
        <strain evidence="4">DSM 44707</strain>
    </source>
</reference>
<organism evidence="4 5">
    <name type="scientific">Catenuloplanes atrovinosus</name>
    <dbReference type="NCBI Taxonomy" id="137266"/>
    <lineage>
        <taxon>Bacteria</taxon>
        <taxon>Bacillati</taxon>
        <taxon>Actinomycetota</taxon>
        <taxon>Actinomycetes</taxon>
        <taxon>Micromonosporales</taxon>
        <taxon>Micromonosporaceae</taxon>
        <taxon>Catenuloplanes</taxon>
    </lineage>
</organism>
<dbReference type="Pfam" id="PF13581">
    <property type="entry name" value="HATPase_c_2"/>
    <property type="match status" value="1"/>
</dbReference>
<dbReference type="Proteomes" id="UP001183643">
    <property type="component" value="Unassembled WGS sequence"/>
</dbReference>
<comment type="caution">
    <text evidence="4">The sequence shown here is derived from an EMBL/GenBank/DDBJ whole genome shotgun (WGS) entry which is preliminary data.</text>
</comment>